<dbReference type="SUPFAM" id="SSF53474">
    <property type="entry name" value="alpha/beta-Hydrolases"/>
    <property type="match status" value="1"/>
</dbReference>
<protein>
    <submittedName>
        <fullName evidence="2">DUF3089 domain-containing protein</fullName>
    </submittedName>
</protein>
<dbReference type="RefSeq" id="WP_149520752.1">
    <property type="nucleotide sequence ID" value="NZ_VTOU01000001.1"/>
</dbReference>
<accession>A0A5D9CAW7</accession>
<dbReference type="InterPro" id="IPR021440">
    <property type="entry name" value="DUF3089"/>
</dbReference>
<keyword evidence="1" id="KW-0472">Membrane</keyword>
<evidence type="ECO:0000313" key="2">
    <source>
        <dbReference type="EMBL" id="TZG29088.1"/>
    </source>
</evidence>
<dbReference type="AlphaFoldDB" id="A0A5D9CAW7"/>
<organism evidence="2 3">
    <name type="scientific">Sphingomonas montanisoli</name>
    <dbReference type="NCBI Taxonomy" id="2606412"/>
    <lineage>
        <taxon>Bacteria</taxon>
        <taxon>Pseudomonadati</taxon>
        <taxon>Pseudomonadota</taxon>
        <taxon>Alphaproteobacteria</taxon>
        <taxon>Sphingomonadales</taxon>
        <taxon>Sphingomonadaceae</taxon>
        <taxon>Sphingomonas</taxon>
    </lineage>
</organism>
<keyword evidence="3" id="KW-1185">Reference proteome</keyword>
<feature type="transmembrane region" description="Helical" evidence="1">
    <location>
        <begin position="6"/>
        <end position="27"/>
    </location>
</feature>
<dbReference type="Pfam" id="PF11288">
    <property type="entry name" value="DUF3089"/>
    <property type="match status" value="1"/>
</dbReference>
<dbReference type="Proteomes" id="UP000322077">
    <property type="component" value="Unassembled WGS sequence"/>
</dbReference>
<comment type="caution">
    <text evidence="2">The sequence shown here is derived from an EMBL/GenBank/DDBJ whole genome shotgun (WGS) entry which is preliminary data.</text>
</comment>
<dbReference type="EMBL" id="VTOU01000001">
    <property type="protein sequence ID" value="TZG29088.1"/>
    <property type="molecule type" value="Genomic_DNA"/>
</dbReference>
<dbReference type="InterPro" id="IPR029058">
    <property type="entry name" value="AB_hydrolase_fold"/>
</dbReference>
<gene>
    <name evidence="2" type="ORF">FYJ91_02830</name>
</gene>
<keyword evidence="1" id="KW-1133">Transmembrane helix</keyword>
<keyword evidence="1" id="KW-0812">Transmembrane</keyword>
<reference evidence="2 3" key="1">
    <citation type="submission" date="2019-08" db="EMBL/GenBank/DDBJ databases">
        <authorList>
            <person name="Wang G."/>
            <person name="Xu Z."/>
        </authorList>
    </citation>
    <scope>NUCLEOTIDE SEQUENCE [LARGE SCALE GENOMIC DNA]</scope>
    <source>
        <strain evidence="2 3">ZX</strain>
    </source>
</reference>
<proteinExistence type="predicted"/>
<name>A0A5D9CAW7_9SPHN</name>
<evidence type="ECO:0000313" key="3">
    <source>
        <dbReference type="Proteomes" id="UP000322077"/>
    </source>
</evidence>
<sequence length="371" mass="40244">MLARPFLYVIAGIITLVLAFGIAWSLFQEPMMRMAFVPGSPFEAPAASTAPDYTKPEAWIARPDLKDDPSRWLPKGAQLPKDRPVAVFYVPPTTYYGRAHWNAPLDDADSRKLLTLFTQSEASAFNNVGEVWAPRYRLATLGAFLTDKPDAQKAFDLAYGDVVRAFDAFLAQIPADRPILLAAHSQGSVHLMRLMHAKMADKPIAKRIVAAYLVGWPISVEADVPALGLPACAKPGEANCLITWQSYAEPADQHQIRAIFESAKGYTGQPRKGTQMLCVNPLTGTQGTAPALPAANRGSLIPDKAVTSFTFANMGVGARCDANGALLIGAPPEGYGSYIMPGNNYHVFDYALFWANIRADAAARTTTFLAR</sequence>
<evidence type="ECO:0000256" key="1">
    <source>
        <dbReference type="SAM" id="Phobius"/>
    </source>
</evidence>